<reference evidence="1 2" key="1">
    <citation type="journal article" date="2010" name="Stand. Genomic Sci.">
        <title>Complete genome sequence of Cellulophaga algicola type strain (IC166).</title>
        <authorList>
            <person name="Abt B."/>
            <person name="Lu M."/>
            <person name="Misra M."/>
            <person name="Han C."/>
            <person name="Nolan M."/>
            <person name="Lucas S."/>
            <person name="Hammon N."/>
            <person name="Deshpande S."/>
            <person name="Cheng J.F."/>
            <person name="Tapia R."/>
            <person name="Goodwin L."/>
            <person name="Pitluck S."/>
            <person name="Liolios K."/>
            <person name="Pagani I."/>
            <person name="Ivanova N."/>
            <person name="Mavromatis K."/>
            <person name="Ovchinikova G."/>
            <person name="Pati A."/>
            <person name="Chen A."/>
            <person name="Palaniappan K."/>
            <person name="Land M."/>
            <person name="Hauser L."/>
            <person name="Chang Y.J."/>
            <person name="Jeffries C.D."/>
            <person name="Detter J.C."/>
            <person name="Brambilla E."/>
            <person name="Rohde M."/>
            <person name="Tindall B.J."/>
            <person name="Goker M."/>
            <person name="Woyke T."/>
            <person name="Bristow J."/>
            <person name="Eisen J.A."/>
            <person name="Markowitz V."/>
            <person name="Hugenholtz P."/>
            <person name="Kyrpides N.C."/>
            <person name="Klenk H.P."/>
            <person name="Lapidus A."/>
        </authorList>
    </citation>
    <scope>NUCLEOTIDE SEQUENCE [LARGE SCALE GENOMIC DNA]</scope>
    <source>
        <strain evidence="2">DSM 14237 / IC166 / ACAM 630</strain>
    </source>
</reference>
<organism evidence="1 2">
    <name type="scientific">Cellulophaga algicola (strain DSM 14237 / IC166 / ACAM 630)</name>
    <dbReference type="NCBI Taxonomy" id="688270"/>
    <lineage>
        <taxon>Bacteria</taxon>
        <taxon>Pseudomonadati</taxon>
        <taxon>Bacteroidota</taxon>
        <taxon>Flavobacteriia</taxon>
        <taxon>Flavobacteriales</taxon>
        <taxon>Flavobacteriaceae</taxon>
        <taxon>Cellulophaga</taxon>
    </lineage>
</organism>
<dbReference type="KEGG" id="cao:Celal_2561"/>
<gene>
    <name evidence="1" type="ordered locus">Celal_2561</name>
</gene>
<dbReference type="EMBL" id="CP002453">
    <property type="protein sequence ID" value="ADV49848.1"/>
    <property type="molecule type" value="Genomic_DNA"/>
</dbReference>
<evidence type="ECO:0000313" key="2">
    <source>
        <dbReference type="Proteomes" id="UP000008634"/>
    </source>
</evidence>
<accession>E6X9S8</accession>
<sequence length="156" mass="17707">MKLKCIFKLLLVLLVVNLVLISCKEKQKKIIENFSNEKIVAQNSAINTDTLVYAEKDHSKSGSTQIISKGRITLGHEVSAFSPCGDDNDFWIWADEEVKDVYYNLTKDKEPYTPIFVSIEIIDRGKSEDGFAAEYKSTYEVVKVLEARNISDMDCD</sequence>
<dbReference type="PROSITE" id="PS51257">
    <property type="entry name" value="PROKAR_LIPOPROTEIN"/>
    <property type="match status" value="1"/>
</dbReference>
<keyword evidence="2" id="KW-1185">Reference proteome</keyword>
<name>E6X9S8_CELAD</name>
<evidence type="ECO:0000313" key="1">
    <source>
        <dbReference type="EMBL" id="ADV49848.1"/>
    </source>
</evidence>
<dbReference type="eggNOG" id="COG3015">
    <property type="taxonomic scope" value="Bacteria"/>
</dbReference>
<dbReference type="AlphaFoldDB" id="E6X9S8"/>
<dbReference type="Proteomes" id="UP000008634">
    <property type="component" value="Chromosome"/>
</dbReference>
<proteinExistence type="predicted"/>
<protein>
    <recommendedName>
        <fullName evidence="3">Lipoprotein</fullName>
    </recommendedName>
</protein>
<dbReference type="HOGENOM" id="CLU_1683412_0_0_10"/>
<evidence type="ECO:0008006" key="3">
    <source>
        <dbReference type="Google" id="ProtNLM"/>
    </source>
</evidence>